<dbReference type="AlphaFoldDB" id="W9W1L5"/>
<dbReference type="VEuPathDB" id="FungiDB:A1O7_05816"/>
<dbReference type="HOGENOM" id="CLU_2372618_0_0_1"/>
<dbReference type="OrthoDB" id="10534092at2759"/>
<dbReference type="GeneID" id="19180399"/>
<organism evidence="1 2">
    <name type="scientific">Cladophialophora yegresii CBS 114405</name>
    <dbReference type="NCBI Taxonomy" id="1182544"/>
    <lineage>
        <taxon>Eukaryota</taxon>
        <taxon>Fungi</taxon>
        <taxon>Dikarya</taxon>
        <taxon>Ascomycota</taxon>
        <taxon>Pezizomycotina</taxon>
        <taxon>Eurotiomycetes</taxon>
        <taxon>Chaetothyriomycetidae</taxon>
        <taxon>Chaetothyriales</taxon>
        <taxon>Herpotrichiellaceae</taxon>
        <taxon>Cladophialophora</taxon>
    </lineage>
</organism>
<evidence type="ECO:0000313" key="2">
    <source>
        <dbReference type="Proteomes" id="UP000019473"/>
    </source>
</evidence>
<dbReference type="EMBL" id="AMGW01000004">
    <property type="protein sequence ID" value="EXJ58391.1"/>
    <property type="molecule type" value="Genomic_DNA"/>
</dbReference>
<dbReference type="RefSeq" id="XP_007758014.1">
    <property type="nucleotide sequence ID" value="XM_007759824.1"/>
</dbReference>
<sequence length="95" mass="10975">MDLRKVRRAVAKAINKIEAIRDKPRTDHPGLDITVQVGAALYEIKYENILAGELYQGNPELRAKALRDLDAHGKIFDWIDRFYELEESLYPVEGY</sequence>
<name>W9W1L5_9EURO</name>
<evidence type="ECO:0000313" key="1">
    <source>
        <dbReference type="EMBL" id="EXJ58391.1"/>
    </source>
</evidence>
<keyword evidence="2" id="KW-1185">Reference proteome</keyword>
<reference evidence="1 2" key="1">
    <citation type="submission" date="2013-03" db="EMBL/GenBank/DDBJ databases">
        <title>The Genome Sequence of Cladophialophora yegresii CBS 114405.</title>
        <authorList>
            <consortium name="The Broad Institute Genomics Platform"/>
            <person name="Cuomo C."/>
            <person name="de Hoog S."/>
            <person name="Gorbushina A."/>
            <person name="Walker B."/>
            <person name="Young S.K."/>
            <person name="Zeng Q."/>
            <person name="Gargeya S."/>
            <person name="Fitzgerald M."/>
            <person name="Haas B."/>
            <person name="Abouelleil A."/>
            <person name="Allen A.W."/>
            <person name="Alvarado L."/>
            <person name="Arachchi H.M."/>
            <person name="Berlin A.M."/>
            <person name="Chapman S.B."/>
            <person name="Gainer-Dewar J."/>
            <person name="Goldberg J."/>
            <person name="Griggs A."/>
            <person name="Gujja S."/>
            <person name="Hansen M."/>
            <person name="Howarth C."/>
            <person name="Imamovic A."/>
            <person name="Ireland A."/>
            <person name="Larimer J."/>
            <person name="McCowan C."/>
            <person name="Murphy C."/>
            <person name="Pearson M."/>
            <person name="Poon T.W."/>
            <person name="Priest M."/>
            <person name="Roberts A."/>
            <person name="Saif S."/>
            <person name="Shea T."/>
            <person name="Sisk P."/>
            <person name="Sykes S."/>
            <person name="Wortman J."/>
            <person name="Nusbaum C."/>
            <person name="Birren B."/>
        </authorList>
    </citation>
    <scope>NUCLEOTIDE SEQUENCE [LARGE SCALE GENOMIC DNA]</scope>
    <source>
        <strain evidence="1 2">CBS 114405</strain>
    </source>
</reference>
<comment type="caution">
    <text evidence="1">The sequence shown here is derived from an EMBL/GenBank/DDBJ whole genome shotgun (WGS) entry which is preliminary data.</text>
</comment>
<gene>
    <name evidence="1" type="ORF">A1O7_05816</name>
</gene>
<accession>W9W1L5</accession>
<protein>
    <submittedName>
        <fullName evidence="1">Uncharacterized protein</fullName>
    </submittedName>
</protein>
<proteinExistence type="predicted"/>
<dbReference type="Proteomes" id="UP000019473">
    <property type="component" value="Unassembled WGS sequence"/>
</dbReference>